<evidence type="ECO:0000256" key="9">
    <source>
        <dbReference type="ARBA" id="ARBA00023225"/>
    </source>
</evidence>
<dbReference type="KEGG" id="care:LT85_1136"/>
<keyword evidence="13" id="KW-1185">Reference proteome</keyword>
<dbReference type="GO" id="GO:0003774">
    <property type="term" value="F:cytoskeletal motor activity"/>
    <property type="evidence" value="ECO:0007669"/>
    <property type="project" value="InterPro"/>
</dbReference>
<name>A0A0A1F9H4_9BURK</name>
<accession>A0A0A1F9H4</accession>
<proteinExistence type="inferred from homology"/>
<evidence type="ECO:0000256" key="1">
    <source>
        <dbReference type="ARBA" id="ARBA00003041"/>
    </source>
</evidence>
<evidence type="ECO:0000313" key="12">
    <source>
        <dbReference type="EMBL" id="AIY40294.1"/>
    </source>
</evidence>
<dbReference type="InterPro" id="IPR000563">
    <property type="entry name" value="Flag_FliH"/>
</dbReference>
<keyword evidence="8" id="KW-0653">Protein transport</keyword>
<evidence type="ECO:0000256" key="3">
    <source>
        <dbReference type="ARBA" id="ARBA00006602"/>
    </source>
</evidence>
<evidence type="ECO:0000256" key="2">
    <source>
        <dbReference type="ARBA" id="ARBA00004496"/>
    </source>
</evidence>
<keyword evidence="7" id="KW-1005">Bacterial flagellum biogenesis</keyword>
<dbReference type="PRINTS" id="PR01003">
    <property type="entry name" value="FLGFLIH"/>
</dbReference>
<dbReference type="NCBIfam" id="NF004270">
    <property type="entry name" value="PRK05687.2-1"/>
    <property type="match status" value="1"/>
</dbReference>
<keyword evidence="12" id="KW-0282">Flagellum</keyword>
<sequence length="252" mass="27313">MSDSTRNQGQTAPRHDNAGPMRPASLARQQMTAWQRWEMGEVRTLSGQDGSDVPEPSQAEPALSGLEPKLLIDEAELQRLRQQAQDAGAAEGHRQGHAAGWQEGYNAGLDMARSEADSLRQIGLAMPAALRLAEKEVADDLMTLALDIARQVVRQALSAEPQLILAAVRELLQTEPALSGTPRLLLHADDMPLIQQYLAEDLQAAGWLLRADPGITRGGCRVQANSGELDATLETRWQRVAAALGRSIPSHD</sequence>
<comment type="similarity">
    <text evidence="3">Belongs to the FliH family.</text>
</comment>
<dbReference type="GO" id="GO:0005829">
    <property type="term" value="C:cytosol"/>
    <property type="evidence" value="ECO:0007669"/>
    <property type="project" value="TreeGrafter"/>
</dbReference>
<dbReference type="PANTHER" id="PTHR34982">
    <property type="entry name" value="YOP PROTEINS TRANSLOCATION PROTEIN L"/>
    <property type="match status" value="1"/>
</dbReference>
<evidence type="ECO:0000256" key="10">
    <source>
        <dbReference type="SAM" id="MobiDB-lite"/>
    </source>
</evidence>
<dbReference type="GO" id="GO:0009288">
    <property type="term" value="C:bacterial-type flagellum"/>
    <property type="evidence" value="ECO:0007669"/>
    <property type="project" value="InterPro"/>
</dbReference>
<feature type="compositionally biased region" description="Polar residues" evidence="10">
    <location>
        <begin position="1"/>
        <end position="11"/>
    </location>
</feature>
<dbReference type="InterPro" id="IPR018035">
    <property type="entry name" value="Flagellar_FliH/T3SS_HrpE"/>
</dbReference>
<comment type="subcellular location">
    <subcellularLocation>
        <location evidence="2">Cytoplasm</location>
    </subcellularLocation>
</comment>
<dbReference type="InterPro" id="IPR051472">
    <property type="entry name" value="T3SS_Stator/FliH"/>
</dbReference>
<organism evidence="12 13">
    <name type="scientific">Collimonas arenae</name>
    <dbReference type="NCBI Taxonomy" id="279058"/>
    <lineage>
        <taxon>Bacteria</taxon>
        <taxon>Pseudomonadati</taxon>
        <taxon>Pseudomonadota</taxon>
        <taxon>Betaproteobacteria</taxon>
        <taxon>Burkholderiales</taxon>
        <taxon>Oxalobacteraceae</taxon>
        <taxon>Collimonas</taxon>
    </lineage>
</organism>
<evidence type="ECO:0000313" key="13">
    <source>
        <dbReference type="Proteomes" id="UP000030302"/>
    </source>
</evidence>
<feature type="region of interest" description="Disordered" evidence="10">
    <location>
        <begin position="1"/>
        <end position="61"/>
    </location>
</feature>
<dbReference type="GO" id="GO:0015031">
    <property type="term" value="P:protein transport"/>
    <property type="evidence" value="ECO:0007669"/>
    <property type="project" value="UniProtKB-KW"/>
</dbReference>
<dbReference type="GO" id="GO:0071973">
    <property type="term" value="P:bacterial-type flagellum-dependent cell motility"/>
    <property type="evidence" value="ECO:0007669"/>
    <property type="project" value="InterPro"/>
</dbReference>
<dbReference type="PANTHER" id="PTHR34982:SF1">
    <property type="entry name" value="FLAGELLAR ASSEMBLY PROTEIN FLIH"/>
    <property type="match status" value="1"/>
</dbReference>
<evidence type="ECO:0000256" key="5">
    <source>
        <dbReference type="ARBA" id="ARBA00022448"/>
    </source>
</evidence>
<comment type="function">
    <text evidence="1">Needed for flagellar regrowth and assembly.</text>
</comment>
<dbReference type="EMBL" id="CP009962">
    <property type="protein sequence ID" value="AIY40294.1"/>
    <property type="molecule type" value="Genomic_DNA"/>
</dbReference>
<protein>
    <recommendedName>
        <fullName evidence="4">Flagellar assembly protein FliH</fullName>
    </recommendedName>
</protein>
<dbReference type="GO" id="GO:0044781">
    <property type="term" value="P:bacterial-type flagellum organization"/>
    <property type="evidence" value="ECO:0007669"/>
    <property type="project" value="UniProtKB-KW"/>
</dbReference>
<keyword evidence="6" id="KW-0963">Cytoplasm</keyword>
<gene>
    <name evidence="12" type="primary">fliH</name>
    <name evidence="12" type="ORF">LT85_1136</name>
</gene>
<dbReference type="HOGENOM" id="CLU_062625_4_1_4"/>
<dbReference type="STRING" id="279058.LT85_1136"/>
<feature type="domain" description="Flagellar assembly protein FliH/Type III secretion system HrpE" evidence="11">
    <location>
        <begin position="115"/>
        <end position="240"/>
    </location>
</feature>
<evidence type="ECO:0000256" key="4">
    <source>
        <dbReference type="ARBA" id="ARBA00016507"/>
    </source>
</evidence>
<dbReference type="Proteomes" id="UP000030302">
    <property type="component" value="Chromosome"/>
</dbReference>
<dbReference type="AlphaFoldDB" id="A0A0A1F9H4"/>
<evidence type="ECO:0000256" key="6">
    <source>
        <dbReference type="ARBA" id="ARBA00022490"/>
    </source>
</evidence>
<evidence type="ECO:0000256" key="8">
    <source>
        <dbReference type="ARBA" id="ARBA00022927"/>
    </source>
</evidence>
<keyword evidence="5" id="KW-0813">Transport</keyword>
<reference evidence="13" key="1">
    <citation type="journal article" date="2014" name="Soil Biol. Biochem.">
        <title>Structure and function of bacterial communities in ageing soils: Insights from the Mendocino ecological staircase.</title>
        <authorList>
            <person name="Uroz S."/>
            <person name="Tech J.J."/>
            <person name="Sawaya N.A."/>
            <person name="Frey-Klett P."/>
            <person name="Leveau J.H.J."/>
        </authorList>
    </citation>
    <scope>NUCLEOTIDE SEQUENCE [LARGE SCALE GENOMIC DNA]</scope>
    <source>
        <strain evidence="13">Cal35</strain>
    </source>
</reference>
<dbReference type="RefSeq" id="WP_253273674.1">
    <property type="nucleotide sequence ID" value="NZ_CP009962.1"/>
</dbReference>
<keyword evidence="9" id="KW-1006">Bacterial flagellum protein export</keyword>
<keyword evidence="12" id="KW-0966">Cell projection</keyword>
<keyword evidence="12" id="KW-0969">Cilium</keyword>
<evidence type="ECO:0000259" key="11">
    <source>
        <dbReference type="Pfam" id="PF02108"/>
    </source>
</evidence>
<evidence type="ECO:0000256" key="7">
    <source>
        <dbReference type="ARBA" id="ARBA00022795"/>
    </source>
</evidence>
<dbReference type="Pfam" id="PF02108">
    <property type="entry name" value="FliH"/>
    <property type="match status" value="1"/>
</dbReference>